<feature type="region of interest" description="Disordered" evidence="2">
    <location>
        <begin position="254"/>
        <end position="286"/>
    </location>
</feature>
<keyword evidence="4" id="KW-1185">Reference proteome</keyword>
<dbReference type="GeneID" id="78819304"/>
<dbReference type="EMBL" id="JBHTAS010000001">
    <property type="protein sequence ID" value="MFC7139056.1"/>
    <property type="molecule type" value="Genomic_DNA"/>
</dbReference>
<dbReference type="Pfam" id="PF02613">
    <property type="entry name" value="Nitrate_red_del"/>
    <property type="match status" value="1"/>
</dbReference>
<sequence>MTRLDEADHSATTGTDAQPSGGDGAGSDACADRADSDERARDPEAAEALHATRATIYGAVGGAFCYPDTEMRATLTAHDARDGVLQAAERLGLRDEAERFLDAFADASVSGLESAYNGLFGLPEGGEYPVVPYEAHYTTGSDVGESQRRIAAVVGLMETFGVEPGAEFAERQDHVAAELELMQVIAAQRAVAIHEGDDAAADRLAAAEATVLDKHLRGFVPALAHDVERTVDDDGPASWRAYRAAATLAAELVRRDDAVRNGDENPNDEATGGDGDATAGVSDDAE</sequence>
<reference evidence="3 4" key="1">
    <citation type="journal article" date="2019" name="Int. J. Syst. Evol. Microbiol.">
        <title>The Global Catalogue of Microorganisms (GCM) 10K type strain sequencing project: providing services to taxonomists for standard genome sequencing and annotation.</title>
        <authorList>
            <consortium name="The Broad Institute Genomics Platform"/>
            <consortium name="The Broad Institute Genome Sequencing Center for Infectious Disease"/>
            <person name="Wu L."/>
            <person name="Ma J."/>
        </authorList>
    </citation>
    <scope>NUCLEOTIDE SEQUENCE [LARGE SCALE GENOMIC DNA]</scope>
    <source>
        <strain evidence="3 4">XZYJT29</strain>
    </source>
</reference>
<evidence type="ECO:0000256" key="1">
    <source>
        <dbReference type="ARBA" id="ARBA00023186"/>
    </source>
</evidence>
<dbReference type="InterPro" id="IPR036411">
    <property type="entry name" value="TorD-like_sf"/>
</dbReference>
<accession>A0ABD5XYJ8</accession>
<name>A0ABD5XYJ8_9EURY</name>
<proteinExistence type="predicted"/>
<dbReference type="PANTHER" id="PTHR34227">
    <property type="entry name" value="CHAPERONE PROTEIN YCDY"/>
    <property type="match status" value="1"/>
</dbReference>
<organism evidence="3 4">
    <name type="scientific">Halosimplex aquaticum</name>
    <dbReference type="NCBI Taxonomy" id="3026162"/>
    <lineage>
        <taxon>Archaea</taxon>
        <taxon>Methanobacteriati</taxon>
        <taxon>Methanobacteriota</taxon>
        <taxon>Stenosarchaea group</taxon>
        <taxon>Halobacteria</taxon>
        <taxon>Halobacteriales</taxon>
        <taxon>Haloarculaceae</taxon>
        <taxon>Halosimplex</taxon>
    </lineage>
</organism>
<dbReference type="Proteomes" id="UP001596432">
    <property type="component" value="Unassembled WGS sequence"/>
</dbReference>
<protein>
    <submittedName>
        <fullName evidence="3">Molecular chaperone</fullName>
    </submittedName>
</protein>
<feature type="compositionally biased region" description="Basic and acidic residues" evidence="2">
    <location>
        <begin position="30"/>
        <end position="44"/>
    </location>
</feature>
<evidence type="ECO:0000313" key="3">
    <source>
        <dbReference type="EMBL" id="MFC7139056.1"/>
    </source>
</evidence>
<feature type="compositionally biased region" description="Basic and acidic residues" evidence="2">
    <location>
        <begin position="254"/>
        <end position="263"/>
    </location>
</feature>
<dbReference type="PANTHER" id="PTHR34227:SF1">
    <property type="entry name" value="DIMETHYL SULFOXIDE REDUCTASE CHAPERONE-RELATED"/>
    <property type="match status" value="1"/>
</dbReference>
<dbReference type="SUPFAM" id="SSF89155">
    <property type="entry name" value="TorD-like"/>
    <property type="match status" value="1"/>
</dbReference>
<dbReference type="InterPro" id="IPR050289">
    <property type="entry name" value="TorD/DmsD_chaperones"/>
</dbReference>
<dbReference type="InterPro" id="IPR020945">
    <property type="entry name" value="DMSO/NO3_reduct_chaperone"/>
</dbReference>
<dbReference type="AlphaFoldDB" id="A0ABD5XYJ8"/>
<dbReference type="RefSeq" id="WP_274324657.1">
    <property type="nucleotide sequence ID" value="NZ_CP118158.1"/>
</dbReference>
<feature type="region of interest" description="Disordered" evidence="2">
    <location>
        <begin position="1"/>
        <end position="44"/>
    </location>
</feature>
<evidence type="ECO:0000256" key="2">
    <source>
        <dbReference type="SAM" id="MobiDB-lite"/>
    </source>
</evidence>
<evidence type="ECO:0000313" key="4">
    <source>
        <dbReference type="Proteomes" id="UP001596432"/>
    </source>
</evidence>
<gene>
    <name evidence="3" type="ORF">ACFQMA_04285</name>
</gene>
<comment type="caution">
    <text evidence="3">The sequence shown here is derived from an EMBL/GenBank/DDBJ whole genome shotgun (WGS) entry which is preliminary data.</text>
</comment>
<keyword evidence="1" id="KW-0143">Chaperone</keyword>
<dbReference type="Gene3D" id="1.10.3480.10">
    <property type="entry name" value="TorD-like"/>
    <property type="match status" value="1"/>
</dbReference>
<feature type="compositionally biased region" description="Low complexity" evidence="2">
    <location>
        <begin position="276"/>
        <end position="286"/>
    </location>
</feature>